<name>A0A5E7BDE6_PSEFL</name>
<dbReference type="InterPro" id="IPR046673">
    <property type="entry name" value="ToxA_N"/>
</dbReference>
<reference evidence="3 4" key="1">
    <citation type="submission" date="2019-09" db="EMBL/GenBank/DDBJ databases">
        <authorList>
            <person name="Chandra G."/>
            <person name="Truman W A."/>
        </authorList>
    </citation>
    <scope>NUCLEOTIDE SEQUENCE [LARGE SCALE GENOMIC DNA]</scope>
    <source>
        <strain evidence="3">PS691</strain>
    </source>
</reference>
<protein>
    <recommendedName>
        <fullName evidence="2">Dermonecrotic toxin N-terminal domain-containing protein</fullName>
    </recommendedName>
</protein>
<evidence type="ECO:0000313" key="3">
    <source>
        <dbReference type="EMBL" id="VVN89435.1"/>
    </source>
</evidence>
<sequence>MDNNVLLPSDPPVAGRLDLSTSRPASAPEPTAASRTAAGLAAFLEAGSQPDLALNRLEAAISSARLASNALRALLTRMPGLRSVVHGQLAGAWGVDPDQLLLTFREPPDARPVVYTLTQVAANSLRAGLVASGFDTRVTGPAINQAFRLTAQELLTEVAAVDLAGALKKALNLYWKGLADGSALSREAQAGQLRAELFRAQADLAHGIGELSAEGLSMVQAVFDAPTPDQRRDAGAELARLEVFELCLKGLDQTPVPFSGCLLISQPGRQVLFMPGLEQPFVDTLNRSALEDRVRALLNSPQRHLLWQMLPLERRRQLLFGFSTEQRLLPFVLDHRPVTGHALNHSMIQSIRTQARNEFKSAWEDNLLLLFMEPEPALSKQGGLQITDRLQGYRAGIATASVSRAISLAIGQQIALGIERADDDLSFGSLAPELAVAMRRKKIERHERNVLVLLEEYGSEKDTSPFSQCLKRQAALQANRLNAQQVLEGLGENLTSPAFWTQRLEQTGRDRQEEIAFWRTAALYEEADFQLVEGQLDEVDVARLGTVLHASAELDPQQSETQVLSISIGPHDGGYELAGALVVTSWSAMRNPDAAHSSLLYLPGTNGGLEKFHSLAALKLRLGCALRGQYGAYLWSYISVADQQAVSDLLNILPVATPAPLSLAAIKGPAMEHGVRRQLASYRRSLLEVAADPLALAEVGQALERNLRVPEHAARDQAFDNIAMARLSLSVIEKEHEWLLKVAPKVHEEYVALLAQYAQSSNILAVKLQTMPTLLDFARDRLKEQLEKDGLADLDIEAPLLDIPDHASATLISGRFTDKILLYLGLREDILVSKTRQDYSLLQLALENIDRQSLNSLRMGQVRVLDKRWEAQLNGHYLVTTISGLDVLGQYEKLIFQTCYGKPGPATTQTESVAAQLMTRPYRQRAELELLLARLKGLSPAAIGLFETALAAREASDLQKNNFDIELRAPVLAHVGAWIHQTYLNAIVLIHDKVTGKTLLYISTFDSGQCLIEHDRLQAAEDYLMSLIRDPVRFKPWAKKIDPDIDFNALQKVIDSTVNHHPQRWLTSVRLELCELVLILAHFYVYRLLDRAGLLGRSKTDLDALRQQEDSTRNWGYIRMGLALVPVAQTGVSFHELFQAIGRLYRGGSQEQILENVETVVLSSLEILISLIPVSWGAAKVGALKTSLSSLKRQQLLKTNGRAALRQATRGKKHYVMTSFDGYESGISLDGAVALTGPVDQGSYMKNGVQLIPRNGRTHEVYRGAGVLVLKKTAKRQVERAVKLDEFAEWQFQAAHGLAGGSGRGPRKRPGSPQPGPSRGNTPASRGPVVRTTEGGSPVSKPLDQALVEAIFEQQLRVEPLPADWRLKEFDQLIRNPGPIETYTVTGRYRQFQAIKIGPFHYEVLLTSDPSLVFVKSPGTLSAWDILDLHHWVDGPVSEQPLPAYFSSPGKKWFPLDPLLEQGKHLHEAIHRALPTLTQDTSKAIEAWLVARQDPSSGAITGNKLANYWQAQRSWNRGSAIEITPLNLLENLDAITVTGKHMSIRQLKPIPYGELEGIDFRLDAGRAARFTGTQWKGLPAQGKNARASTVVQEKLTELGFVHESLVGPSSSGASNALLARLPGSETIYCIVVRHARYTTMKLYGKDYLVLSNGWIERLLGMYPAKDHPLVGDLAVAYRNNKIIRMVAGVQPRKANGGTLHKVETQVPTDWVIFFRRLEFLSQVSA</sequence>
<feature type="domain" description="Dermonecrotic toxin N-terminal" evidence="2">
    <location>
        <begin position="769"/>
        <end position="1033"/>
    </location>
</feature>
<accession>A0A5E7BDE6</accession>
<proteinExistence type="predicted"/>
<feature type="region of interest" description="Disordered" evidence="1">
    <location>
        <begin position="1297"/>
        <end position="1340"/>
    </location>
</feature>
<dbReference type="EMBL" id="CABVHQ010000013">
    <property type="protein sequence ID" value="VVN89435.1"/>
    <property type="molecule type" value="Genomic_DNA"/>
</dbReference>
<feature type="region of interest" description="Disordered" evidence="1">
    <location>
        <begin position="1"/>
        <end position="32"/>
    </location>
</feature>
<gene>
    <name evidence="3" type="ORF">PS691_01744</name>
</gene>
<dbReference type="Pfam" id="PF20178">
    <property type="entry name" value="ToxA_N"/>
    <property type="match status" value="2"/>
</dbReference>
<evidence type="ECO:0000313" key="4">
    <source>
        <dbReference type="Proteomes" id="UP000337909"/>
    </source>
</evidence>
<evidence type="ECO:0000256" key="1">
    <source>
        <dbReference type="SAM" id="MobiDB-lite"/>
    </source>
</evidence>
<dbReference type="Proteomes" id="UP000337909">
    <property type="component" value="Unassembled WGS sequence"/>
</dbReference>
<feature type="domain" description="Dermonecrotic toxin N-terminal" evidence="2">
    <location>
        <begin position="66"/>
        <end position="304"/>
    </location>
</feature>
<dbReference type="RefSeq" id="WP_150641790.1">
    <property type="nucleotide sequence ID" value="NZ_CABVHQ010000013.1"/>
</dbReference>
<dbReference type="OrthoDB" id="7027699at2"/>
<organism evidence="3 4">
    <name type="scientific">Pseudomonas fluorescens</name>
    <dbReference type="NCBI Taxonomy" id="294"/>
    <lineage>
        <taxon>Bacteria</taxon>
        <taxon>Pseudomonadati</taxon>
        <taxon>Pseudomonadota</taxon>
        <taxon>Gammaproteobacteria</taxon>
        <taxon>Pseudomonadales</taxon>
        <taxon>Pseudomonadaceae</taxon>
        <taxon>Pseudomonas</taxon>
    </lineage>
</organism>
<evidence type="ECO:0000259" key="2">
    <source>
        <dbReference type="Pfam" id="PF20178"/>
    </source>
</evidence>